<keyword evidence="5 7" id="KW-0472">Membrane</keyword>
<evidence type="ECO:0000256" key="1">
    <source>
        <dbReference type="ARBA" id="ARBA00004141"/>
    </source>
</evidence>
<keyword evidence="3 7" id="KW-0812">Transmembrane</keyword>
<feature type="region of interest" description="Disordered" evidence="6">
    <location>
        <begin position="298"/>
        <end position="321"/>
    </location>
</feature>
<dbReference type="Proteomes" id="UP001498238">
    <property type="component" value="Unassembled WGS sequence"/>
</dbReference>
<evidence type="ECO:0000256" key="6">
    <source>
        <dbReference type="SAM" id="MobiDB-lite"/>
    </source>
</evidence>
<dbReference type="Pfam" id="PF00892">
    <property type="entry name" value="EamA"/>
    <property type="match status" value="2"/>
</dbReference>
<dbReference type="InterPro" id="IPR050638">
    <property type="entry name" value="AA-Vitamin_Transporters"/>
</dbReference>
<feature type="transmembrane region" description="Helical" evidence="7">
    <location>
        <begin position="134"/>
        <end position="154"/>
    </location>
</feature>
<protein>
    <submittedName>
        <fullName evidence="9">EamA family transporter</fullName>
    </submittedName>
</protein>
<feature type="transmembrane region" description="Helical" evidence="7">
    <location>
        <begin position="279"/>
        <end position="298"/>
    </location>
</feature>
<dbReference type="InterPro" id="IPR037185">
    <property type="entry name" value="EmrE-like"/>
</dbReference>
<evidence type="ECO:0000256" key="4">
    <source>
        <dbReference type="ARBA" id="ARBA00022989"/>
    </source>
</evidence>
<feature type="domain" description="EamA" evidence="8">
    <location>
        <begin position="160"/>
        <end position="293"/>
    </location>
</feature>
<comment type="subcellular location">
    <subcellularLocation>
        <location evidence="1">Membrane</location>
        <topology evidence="1">Multi-pass membrane protein</topology>
    </subcellularLocation>
</comment>
<evidence type="ECO:0000256" key="5">
    <source>
        <dbReference type="ARBA" id="ARBA00023136"/>
    </source>
</evidence>
<dbReference type="InterPro" id="IPR000620">
    <property type="entry name" value="EamA_dom"/>
</dbReference>
<feature type="transmembrane region" description="Helical" evidence="7">
    <location>
        <begin position="255"/>
        <end position="273"/>
    </location>
</feature>
<sequence length="321" mass="32350">MTTTTSPPVPTASSTVAGGRLGATLSTALAPAVWGTTYLVTTAFLPADHPMFAALMRSLPAGIIGLLIARRLPVGSWWWKIFVLGTLNIGLFFPLLFVAAGRLPGGVAATLGAAQPILVTVLAVIVLGERLSKWRLGWGVVGVVGVGMVVLGPGAGFDPIGILAGIAGTAAMGTGVVLVKRWGRPPGVSAVGFAGWQLSAGGLVLLVPTLVLEGVPASIDLAGIGGYLWLGLIGGILAYTLWFRGLGRLPVTATALLGLLSPLVAASLGVVFAGERLTLIQIAGFGLALAALACGQLSPSRRRGPATSVTAGRASASANTR</sequence>
<organism evidence="9 10">
    <name type="scientific">Brevibacterium metallidurans</name>
    <dbReference type="NCBI Taxonomy" id="1482676"/>
    <lineage>
        <taxon>Bacteria</taxon>
        <taxon>Bacillati</taxon>
        <taxon>Actinomycetota</taxon>
        <taxon>Actinomycetes</taxon>
        <taxon>Micrococcales</taxon>
        <taxon>Brevibacteriaceae</taxon>
        <taxon>Brevibacterium</taxon>
    </lineage>
</organism>
<evidence type="ECO:0000259" key="8">
    <source>
        <dbReference type="Pfam" id="PF00892"/>
    </source>
</evidence>
<feature type="transmembrane region" description="Helical" evidence="7">
    <location>
        <begin position="51"/>
        <end position="69"/>
    </location>
</feature>
<comment type="similarity">
    <text evidence="2">Belongs to the EamA transporter family.</text>
</comment>
<keyword evidence="4 7" id="KW-1133">Transmembrane helix</keyword>
<proteinExistence type="inferred from homology"/>
<feature type="transmembrane region" description="Helical" evidence="7">
    <location>
        <begin position="81"/>
        <end position="100"/>
    </location>
</feature>
<evidence type="ECO:0000313" key="9">
    <source>
        <dbReference type="EMBL" id="GAA0037180.1"/>
    </source>
</evidence>
<gene>
    <name evidence="9" type="ORF">NCCP602_31420</name>
</gene>
<feature type="transmembrane region" description="Helical" evidence="7">
    <location>
        <begin position="224"/>
        <end position="243"/>
    </location>
</feature>
<evidence type="ECO:0000256" key="7">
    <source>
        <dbReference type="SAM" id="Phobius"/>
    </source>
</evidence>
<accession>A0ABN0SSL4</accession>
<feature type="transmembrane region" description="Helical" evidence="7">
    <location>
        <begin position="21"/>
        <end position="45"/>
    </location>
</feature>
<dbReference type="RefSeq" id="WP_339393808.1">
    <property type="nucleotide sequence ID" value="NZ_BAAAAF010000017.1"/>
</dbReference>
<evidence type="ECO:0000256" key="3">
    <source>
        <dbReference type="ARBA" id="ARBA00022692"/>
    </source>
</evidence>
<feature type="transmembrane region" description="Helical" evidence="7">
    <location>
        <begin position="106"/>
        <end position="127"/>
    </location>
</feature>
<dbReference type="EMBL" id="BAAAAF010000017">
    <property type="protein sequence ID" value="GAA0037180.1"/>
    <property type="molecule type" value="Genomic_DNA"/>
</dbReference>
<dbReference type="PANTHER" id="PTHR32322">
    <property type="entry name" value="INNER MEMBRANE TRANSPORTER"/>
    <property type="match status" value="1"/>
</dbReference>
<dbReference type="SUPFAM" id="SSF103481">
    <property type="entry name" value="Multidrug resistance efflux transporter EmrE"/>
    <property type="match status" value="2"/>
</dbReference>
<feature type="transmembrane region" description="Helical" evidence="7">
    <location>
        <begin position="191"/>
        <end position="212"/>
    </location>
</feature>
<reference evidence="9 10" key="1">
    <citation type="submission" date="2024-01" db="EMBL/GenBank/DDBJ databases">
        <title>Characterization of antibiotic resistant novel bacterial strains and their environmental applications.</title>
        <authorList>
            <person name="Manzoor S."/>
            <person name="Abbas S."/>
            <person name="Arshad M."/>
            <person name="Ahmed I."/>
        </authorList>
    </citation>
    <scope>NUCLEOTIDE SEQUENCE [LARGE SCALE GENOMIC DNA]</scope>
    <source>
        <strain evidence="9 10">NCCP-602</strain>
    </source>
</reference>
<dbReference type="PANTHER" id="PTHR32322:SF2">
    <property type="entry name" value="EAMA DOMAIN-CONTAINING PROTEIN"/>
    <property type="match status" value="1"/>
</dbReference>
<feature type="domain" description="EamA" evidence="8">
    <location>
        <begin position="27"/>
        <end position="150"/>
    </location>
</feature>
<comment type="caution">
    <text evidence="9">The sequence shown here is derived from an EMBL/GenBank/DDBJ whole genome shotgun (WGS) entry which is preliminary data.</text>
</comment>
<feature type="transmembrane region" description="Helical" evidence="7">
    <location>
        <begin position="160"/>
        <end position="179"/>
    </location>
</feature>
<evidence type="ECO:0000313" key="10">
    <source>
        <dbReference type="Proteomes" id="UP001498238"/>
    </source>
</evidence>
<keyword evidence="10" id="KW-1185">Reference proteome</keyword>
<evidence type="ECO:0000256" key="2">
    <source>
        <dbReference type="ARBA" id="ARBA00007362"/>
    </source>
</evidence>
<name>A0ABN0SSL4_9MICO</name>